<dbReference type="PANTHER" id="PTHR35895">
    <property type="entry name" value="CHROMOSOME 16, WHOLE GENOME SHOTGUN SEQUENCE"/>
    <property type="match status" value="1"/>
</dbReference>
<feature type="transmembrane region" description="Helical" evidence="1">
    <location>
        <begin position="31"/>
        <end position="55"/>
    </location>
</feature>
<name>A0A9P5D4B6_9HYPO</name>
<dbReference type="OrthoDB" id="10039566at2759"/>
<dbReference type="EMBL" id="JAANYQ010000006">
    <property type="protein sequence ID" value="KAF4123361.1"/>
    <property type="molecule type" value="Genomic_DNA"/>
</dbReference>
<accession>A0A9P5D4B6</accession>
<keyword evidence="1" id="KW-0472">Membrane</keyword>
<keyword evidence="1" id="KW-0812">Transmembrane</keyword>
<keyword evidence="1" id="KW-1133">Transmembrane helix</keyword>
<dbReference type="PANTHER" id="PTHR35895:SF1">
    <property type="entry name" value="LIPID-BINDING SERUM GLYCOPROTEIN C-TERMINAL DOMAIN-CONTAINING PROTEIN"/>
    <property type="match status" value="1"/>
</dbReference>
<dbReference type="Proteomes" id="UP000749293">
    <property type="component" value="Unassembled WGS sequence"/>
</dbReference>
<evidence type="ECO:0000313" key="3">
    <source>
        <dbReference type="Proteomes" id="UP000749293"/>
    </source>
</evidence>
<evidence type="ECO:0000256" key="1">
    <source>
        <dbReference type="SAM" id="Phobius"/>
    </source>
</evidence>
<dbReference type="RefSeq" id="XP_035322013.1">
    <property type="nucleotide sequence ID" value="XM_035468032.1"/>
</dbReference>
<dbReference type="Pfam" id="PF12505">
    <property type="entry name" value="DUF3712"/>
    <property type="match status" value="1"/>
</dbReference>
<keyword evidence="3" id="KW-1185">Reference proteome</keyword>
<organism evidence="2 3">
    <name type="scientific">Geosmithia morbida</name>
    <dbReference type="NCBI Taxonomy" id="1094350"/>
    <lineage>
        <taxon>Eukaryota</taxon>
        <taxon>Fungi</taxon>
        <taxon>Dikarya</taxon>
        <taxon>Ascomycota</taxon>
        <taxon>Pezizomycotina</taxon>
        <taxon>Sordariomycetes</taxon>
        <taxon>Hypocreomycetidae</taxon>
        <taxon>Hypocreales</taxon>
        <taxon>Bionectriaceae</taxon>
        <taxon>Geosmithia</taxon>
    </lineage>
</organism>
<reference evidence="2" key="1">
    <citation type="submission" date="2020-03" db="EMBL/GenBank/DDBJ databases">
        <title>Site-based positive gene gene selection in Geosmithia morbida across the United States reveals a broad range of putative effectors and factors for local host and environmental adapation.</title>
        <authorList>
            <person name="Onufrak A."/>
            <person name="Murdoch R.W."/>
            <person name="Gazis R."/>
            <person name="Huff M."/>
            <person name="Staton M."/>
            <person name="Klingeman W."/>
            <person name="Hadziabdic D."/>
        </authorList>
    </citation>
    <scope>NUCLEOTIDE SEQUENCE</scope>
    <source>
        <strain evidence="2">1262</strain>
    </source>
</reference>
<proteinExistence type="predicted"/>
<evidence type="ECO:0000313" key="2">
    <source>
        <dbReference type="EMBL" id="KAF4123361.1"/>
    </source>
</evidence>
<dbReference type="AlphaFoldDB" id="A0A9P5D4B6"/>
<dbReference type="GeneID" id="55972287"/>
<comment type="caution">
    <text evidence="2">The sequence shown here is derived from an EMBL/GenBank/DDBJ whole genome shotgun (WGS) entry which is preliminary data.</text>
</comment>
<sequence length="344" mass="38073">MSDKGTVHEESNPQVPKPSKRARCARHCKRFWWVHLIIFCCITVLVVCLVIFVGVPKIAQSKVNDAKLRIQGVNVLDTQPQSFTMEINSTISTDGSIKAKLDPFKGEMYLADLGKDSTFATVNLPKTNANKHQSVNVSQHVNIADTKKFTTFNTWFVNNETMRVSIDGHTKVKPSGLSRKSKVHFKKTVEMNGLNNLKGTTVPVDTAVLSLTTDEDGNNFKGVAKIPNASVYTLDIGNITYSNYVGDVKVGNMTINNVFLRPGSNTVQFTASVNQARVVNLLQSDQYCKTQVIPFELVCEKVVNDGQELNYFRDALKYKRQVVDMEIGKIVEKTLGSSLGCGSS</sequence>
<protein>
    <submittedName>
        <fullName evidence="2">Uncharacterized protein</fullName>
    </submittedName>
</protein>
<dbReference type="GO" id="GO:0000329">
    <property type="term" value="C:fungal-type vacuole membrane"/>
    <property type="evidence" value="ECO:0007669"/>
    <property type="project" value="InterPro"/>
</dbReference>
<dbReference type="InterPro" id="IPR022185">
    <property type="entry name" value="DUF3712"/>
</dbReference>
<dbReference type="InterPro" id="IPR046368">
    <property type="entry name" value="Tag1"/>
</dbReference>
<gene>
    <name evidence="2" type="ORF">GMORB2_6062</name>
</gene>